<name>A0A212JBH2_9PROT</name>
<proteinExistence type="inferred from homology"/>
<evidence type="ECO:0000256" key="1">
    <source>
        <dbReference type="ARBA" id="ARBA00004429"/>
    </source>
</evidence>
<sequence>MLTLFHFDQGILQSTPVEGPLDALPEQTVWIDIVGPRPEDEAAMLRLLSVELPTHEEMQEIEASSRLYEDGGALVMTMPVLSRALTDEPEAAAITFILAGSRLITVRYVEPLPFAMFQRRLARQPALVATGEAAMVGLMEQIADRLADVLESATADLESISRDIFRKDAVRGGDDLKDILQRVGRAGDLATKAKDSLLGLSRVLLFLGSQTGIRKDSKVRMKTLMRDANSIAEHATFLSTKVAFLLDATLGMINIEQNNVIKILTVASVAFLPPMLIASMYGMNFAEMPELHWRWGYPVAVGAMFLSAIAPFLYFRSKKWL</sequence>
<keyword evidence="8" id="KW-0460">Magnesium</keyword>
<dbReference type="SUPFAM" id="SSF143865">
    <property type="entry name" value="CorA soluble domain-like"/>
    <property type="match status" value="1"/>
</dbReference>
<evidence type="ECO:0000256" key="4">
    <source>
        <dbReference type="ARBA" id="ARBA00022448"/>
    </source>
</evidence>
<dbReference type="CDD" id="cd12837">
    <property type="entry name" value="EcCorA-like_u1"/>
    <property type="match status" value="1"/>
</dbReference>
<comment type="subcellular location">
    <subcellularLocation>
        <location evidence="1">Cell inner membrane</location>
        <topology evidence="1">Multi-pass membrane protein</topology>
    </subcellularLocation>
</comment>
<dbReference type="PANTHER" id="PTHR47685:SF1">
    <property type="entry name" value="MAGNESIUM TRANSPORT PROTEIN CORA"/>
    <property type="match status" value="1"/>
</dbReference>
<keyword evidence="6" id="KW-0997">Cell inner membrane</keyword>
<feature type="transmembrane region" description="Helical" evidence="13">
    <location>
        <begin position="260"/>
        <end position="283"/>
    </location>
</feature>
<dbReference type="FunFam" id="1.20.58.340:FF:000001">
    <property type="entry name" value="Magnesium transport protein CorA"/>
    <property type="match status" value="1"/>
</dbReference>
<dbReference type="InterPro" id="IPR045863">
    <property type="entry name" value="CorA_TM1_TM2"/>
</dbReference>
<evidence type="ECO:0000256" key="8">
    <source>
        <dbReference type="ARBA" id="ARBA00022842"/>
    </source>
</evidence>
<evidence type="ECO:0000256" key="13">
    <source>
        <dbReference type="SAM" id="Phobius"/>
    </source>
</evidence>
<evidence type="ECO:0000313" key="14">
    <source>
        <dbReference type="EMBL" id="SBV96776.1"/>
    </source>
</evidence>
<evidence type="ECO:0000256" key="12">
    <source>
        <dbReference type="ARBA" id="ARBA00034269"/>
    </source>
</evidence>
<dbReference type="GO" id="GO:0015095">
    <property type="term" value="F:magnesium ion transmembrane transporter activity"/>
    <property type="evidence" value="ECO:0007669"/>
    <property type="project" value="TreeGrafter"/>
</dbReference>
<dbReference type="InterPro" id="IPR002523">
    <property type="entry name" value="MgTranspt_CorA/ZnTranspt_ZntB"/>
</dbReference>
<organism evidence="14">
    <name type="scientific">uncultured Alphaproteobacteria bacterium</name>
    <dbReference type="NCBI Taxonomy" id="91750"/>
    <lineage>
        <taxon>Bacteria</taxon>
        <taxon>Pseudomonadati</taxon>
        <taxon>Pseudomonadota</taxon>
        <taxon>Alphaproteobacteria</taxon>
        <taxon>environmental samples</taxon>
    </lineage>
</organism>
<evidence type="ECO:0000256" key="11">
    <source>
        <dbReference type="ARBA" id="ARBA00023136"/>
    </source>
</evidence>
<evidence type="ECO:0000256" key="3">
    <source>
        <dbReference type="ARBA" id="ARBA00019439"/>
    </source>
</evidence>
<dbReference type="GO" id="GO:0015087">
    <property type="term" value="F:cobalt ion transmembrane transporter activity"/>
    <property type="evidence" value="ECO:0007669"/>
    <property type="project" value="TreeGrafter"/>
</dbReference>
<dbReference type="InterPro" id="IPR050829">
    <property type="entry name" value="CorA_MIT"/>
</dbReference>
<evidence type="ECO:0000256" key="5">
    <source>
        <dbReference type="ARBA" id="ARBA00022475"/>
    </source>
</evidence>
<dbReference type="InterPro" id="IPR045861">
    <property type="entry name" value="CorA_cytoplasmic_dom"/>
</dbReference>
<evidence type="ECO:0000256" key="10">
    <source>
        <dbReference type="ARBA" id="ARBA00023065"/>
    </source>
</evidence>
<keyword evidence="9 13" id="KW-1133">Transmembrane helix</keyword>
<evidence type="ECO:0000256" key="6">
    <source>
        <dbReference type="ARBA" id="ARBA00022519"/>
    </source>
</evidence>
<accession>A0A212JBH2</accession>
<dbReference type="Pfam" id="PF01544">
    <property type="entry name" value="CorA"/>
    <property type="match status" value="1"/>
</dbReference>
<gene>
    <name evidence="14" type="ORF">KL86APRO_10802</name>
</gene>
<evidence type="ECO:0000256" key="9">
    <source>
        <dbReference type="ARBA" id="ARBA00022989"/>
    </source>
</evidence>
<keyword evidence="5" id="KW-1003">Cell membrane</keyword>
<evidence type="ECO:0000256" key="7">
    <source>
        <dbReference type="ARBA" id="ARBA00022692"/>
    </source>
</evidence>
<comment type="similarity">
    <text evidence="2">Belongs to the CorA metal ion transporter (MIT) (TC 1.A.35) family.</text>
</comment>
<keyword evidence="4" id="KW-0813">Transport</keyword>
<protein>
    <recommendedName>
        <fullName evidence="3">Magnesium transport protein CorA</fullName>
    </recommendedName>
</protein>
<dbReference type="AlphaFoldDB" id="A0A212JBH2"/>
<reference evidence="14" key="1">
    <citation type="submission" date="2016-04" db="EMBL/GenBank/DDBJ databases">
        <authorList>
            <person name="Evans L.H."/>
            <person name="Alamgir A."/>
            <person name="Owens N."/>
            <person name="Weber N.D."/>
            <person name="Virtaneva K."/>
            <person name="Barbian K."/>
            <person name="Babar A."/>
            <person name="Rosenke K."/>
        </authorList>
    </citation>
    <scope>NUCLEOTIDE SEQUENCE</scope>
    <source>
        <strain evidence="14">86</strain>
    </source>
</reference>
<dbReference type="GO" id="GO:0005886">
    <property type="term" value="C:plasma membrane"/>
    <property type="evidence" value="ECO:0007669"/>
    <property type="project" value="UniProtKB-SubCell"/>
</dbReference>
<dbReference type="GO" id="GO:0015099">
    <property type="term" value="F:nickel cation transmembrane transporter activity"/>
    <property type="evidence" value="ECO:0007669"/>
    <property type="project" value="TreeGrafter"/>
</dbReference>
<dbReference type="SUPFAM" id="SSF144083">
    <property type="entry name" value="Magnesium transport protein CorA, transmembrane region"/>
    <property type="match status" value="1"/>
</dbReference>
<dbReference type="Gene3D" id="3.30.460.20">
    <property type="entry name" value="CorA soluble domain-like"/>
    <property type="match status" value="1"/>
</dbReference>
<keyword evidence="7 13" id="KW-0812">Transmembrane</keyword>
<dbReference type="EMBL" id="FLUO01000001">
    <property type="protein sequence ID" value="SBV96776.1"/>
    <property type="molecule type" value="Genomic_DNA"/>
</dbReference>
<dbReference type="Gene3D" id="1.20.58.340">
    <property type="entry name" value="Magnesium transport protein CorA, transmembrane region"/>
    <property type="match status" value="2"/>
</dbReference>
<dbReference type="PANTHER" id="PTHR47685">
    <property type="entry name" value="MAGNESIUM TRANSPORT PROTEIN CORA"/>
    <property type="match status" value="1"/>
</dbReference>
<keyword evidence="10" id="KW-0406">Ion transport</keyword>
<evidence type="ECO:0000256" key="2">
    <source>
        <dbReference type="ARBA" id="ARBA00009765"/>
    </source>
</evidence>
<keyword evidence="11 13" id="KW-0472">Membrane</keyword>
<feature type="transmembrane region" description="Helical" evidence="13">
    <location>
        <begin position="295"/>
        <end position="315"/>
    </location>
</feature>
<comment type="catalytic activity">
    <reaction evidence="12">
        <text>Mg(2+)(in) = Mg(2+)(out)</text>
        <dbReference type="Rhea" id="RHEA:29827"/>
        <dbReference type="ChEBI" id="CHEBI:18420"/>
    </reaction>
</comment>